<dbReference type="PRINTS" id="PR01651">
    <property type="entry name" value="SECGEXPORT"/>
</dbReference>
<keyword evidence="10 11" id="KW-0472">Membrane</keyword>
<evidence type="ECO:0000313" key="14">
    <source>
        <dbReference type="Proteomes" id="UP001556170"/>
    </source>
</evidence>
<dbReference type="EMBL" id="JBFOHL010000017">
    <property type="protein sequence ID" value="MEW9625657.1"/>
    <property type="molecule type" value="Genomic_DNA"/>
</dbReference>
<evidence type="ECO:0000256" key="6">
    <source>
        <dbReference type="ARBA" id="ARBA00022692"/>
    </source>
</evidence>
<comment type="function">
    <text evidence="11">Involved in protein export. Participates in an early event of protein translocation.</text>
</comment>
<evidence type="ECO:0000256" key="9">
    <source>
        <dbReference type="ARBA" id="ARBA00023010"/>
    </source>
</evidence>
<comment type="caution">
    <text evidence="11">Lacks conserved residue(s) required for the propagation of feature annotation.</text>
</comment>
<evidence type="ECO:0000256" key="3">
    <source>
        <dbReference type="ARBA" id="ARBA00017876"/>
    </source>
</evidence>
<keyword evidence="4 11" id="KW-0813">Transport</keyword>
<gene>
    <name evidence="13" type="primary">secG</name>
    <name evidence="13" type="ORF">ABQJ56_15620</name>
</gene>
<dbReference type="RefSeq" id="WP_367845944.1">
    <property type="nucleotide sequence ID" value="NZ_JBFOHL010000017.1"/>
</dbReference>
<feature type="region of interest" description="Disordered" evidence="12">
    <location>
        <begin position="98"/>
        <end position="146"/>
    </location>
</feature>
<comment type="subcellular location">
    <subcellularLocation>
        <location evidence="1 11">Cell membrane</location>
        <topology evidence="1 11">Multi-pass membrane protein</topology>
    </subcellularLocation>
</comment>
<evidence type="ECO:0000256" key="1">
    <source>
        <dbReference type="ARBA" id="ARBA00004651"/>
    </source>
</evidence>
<comment type="similarity">
    <text evidence="2 11">Belongs to the SecG family.</text>
</comment>
<feature type="transmembrane region" description="Helical" evidence="11">
    <location>
        <begin position="56"/>
        <end position="74"/>
    </location>
</feature>
<keyword evidence="8 11" id="KW-1133">Transmembrane helix</keyword>
<dbReference type="Pfam" id="PF03840">
    <property type="entry name" value="SecG"/>
    <property type="match status" value="1"/>
</dbReference>
<evidence type="ECO:0000256" key="2">
    <source>
        <dbReference type="ARBA" id="ARBA00008445"/>
    </source>
</evidence>
<organism evidence="13 14">
    <name type="scientific">Rhodanobacter geophilus</name>
    <dbReference type="NCBI Taxonomy" id="3162488"/>
    <lineage>
        <taxon>Bacteria</taxon>
        <taxon>Pseudomonadati</taxon>
        <taxon>Pseudomonadota</taxon>
        <taxon>Gammaproteobacteria</taxon>
        <taxon>Lysobacterales</taxon>
        <taxon>Rhodanobacteraceae</taxon>
        <taxon>Rhodanobacter</taxon>
    </lineage>
</organism>
<dbReference type="PANTHER" id="PTHR34182">
    <property type="entry name" value="PROTEIN-EXPORT MEMBRANE PROTEIN SECG"/>
    <property type="match status" value="1"/>
</dbReference>
<feature type="compositionally biased region" description="Low complexity" evidence="12">
    <location>
        <begin position="103"/>
        <end position="128"/>
    </location>
</feature>
<dbReference type="Proteomes" id="UP001556170">
    <property type="component" value="Unassembled WGS sequence"/>
</dbReference>
<dbReference type="PANTHER" id="PTHR34182:SF1">
    <property type="entry name" value="PROTEIN-EXPORT MEMBRANE PROTEIN SECG"/>
    <property type="match status" value="1"/>
</dbReference>
<evidence type="ECO:0000256" key="12">
    <source>
        <dbReference type="SAM" id="MobiDB-lite"/>
    </source>
</evidence>
<evidence type="ECO:0000256" key="8">
    <source>
        <dbReference type="ARBA" id="ARBA00022989"/>
    </source>
</evidence>
<keyword evidence="7 11" id="KW-0653">Protein transport</keyword>
<comment type="caution">
    <text evidence="13">The sequence shown here is derived from an EMBL/GenBank/DDBJ whole genome shotgun (WGS) entry which is preliminary data.</text>
</comment>
<evidence type="ECO:0000256" key="7">
    <source>
        <dbReference type="ARBA" id="ARBA00022927"/>
    </source>
</evidence>
<proteinExistence type="inferred from homology"/>
<keyword evidence="5 11" id="KW-1003">Cell membrane</keyword>
<evidence type="ECO:0000256" key="4">
    <source>
        <dbReference type="ARBA" id="ARBA00022448"/>
    </source>
</evidence>
<keyword evidence="14" id="KW-1185">Reference proteome</keyword>
<accession>A0ABV3QSR2</accession>
<evidence type="ECO:0000313" key="13">
    <source>
        <dbReference type="EMBL" id="MEW9625657.1"/>
    </source>
</evidence>
<evidence type="ECO:0000256" key="5">
    <source>
        <dbReference type="ARBA" id="ARBA00022475"/>
    </source>
</evidence>
<reference evidence="13 14" key="1">
    <citation type="submission" date="2024-06" db="EMBL/GenBank/DDBJ databases">
        <authorList>
            <person name="Woo H."/>
        </authorList>
    </citation>
    <scope>NUCLEOTIDE SEQUENCE [LARGE SCALE GENOMIC DNA]</scope>
    <source>
        <strain evidence="13 14">S2-g</strain>
    </source>
</reference>
<evidence type="ECO:0000256" key="10">
    <source>
        <dbReference type="ARBA" id="ARBA00023136"/>
    </source>
</evidence>
<dbReference type="NCBIfam" id="TIGR00810">
    <property type="entry name" value="secG"/>
    <property type="match status" value="1"/>
</dbReference>
<keyword evidence="6 11" id="KW-0812">Transmembrane</keyword>
<protein>
    <recommendedName>
        <fullName evidence="3 11">Protein-export membrane protein SecG</fullName>
    </recommendedName>
</protein>
<keyword evidence="9 11" id="KW-0811">Translocation</keyword>
<name>A0ABV3QSR2_9GAMM</name>
<evidence type="ECO:0000256" key="11">
    <source>
        <dbReference type="RuleBase" id="RU365087"/>
    </source>
</evidence>
<dbReference type="InterPro" id="IPR004692">
    <property type="entry name" value="SecG"/>
</dbReference>
<sequence>MFVIFSVFYILIAAAMTVLILLQNGEGASAGSGFGGGASATVFGARGSANFLTRATGVLAALFFALSLGMGVYLHNHGAQQSNGADLGVMAGMSNQPVPAKQAPAATPANPEVPAAAPAAANTAVPAADKQQHGEVPVAPAPQKQH</sequence>